<evidence type="ECO:0000259" key="4">
    <source>
        <dbReference type="Pfam" id="PF21046"/>
    </source>
</evidence>
<feature type="compositionally biased region" description="Pro residues" evidence="2">
    <location>
        <begin position="138"/>
        <end position="151"/>
    </location>
</feature>
<dbReference type="Pfam" id="PF21048">
    <property type="entry name" value="Rad26-like_N"/>
    <property type="match status" value="1"/>
</dbReference>
<dbReference type="eggNOG" id="ENOG502RZ1G">
    <property type="taxonomic scope" value="Eukaryota"/>
</dbReference>
<reference evidence="6" key="3">
    <citation type="submission" date="2011-03" db="EMBL/GenBank/DDBJ databases">
        <title>Annotation of Magnaporthe poae ATCC 64411.</title>
        <authorList>
            <person name="Ma L.-J."/>
            <person name="Dead R."/>
            <person name="Young S.K."/>
            <person name="Zeng Q."/>
            <person name="Gargeya S."/>
            <person name="Fitzgerald M."/>
            <person name="Haas B."/>
            <person name="Abouelleil A."/>
            <person name="Alvarado L."/>
            <person name="Arachchi H.M."/>
            <person name="Berlin A."/>
            <person name="Brown A."/>
            <person name="Chapman S.B."/>
            <person name="Chen Z."/>
            <person name="Dunbar C."/>
            <person name="Freedman E."/>
            <person name="Gearin G."/>
            <person name="Gellesch M."/>
            <person name="Goldberg J."/>
            <person name="Griggs A."/>
            <person name="Gujja S."/>
            <person name="Heiman D."/>
            <person name="Howarth C."/>
            <person name="Larson L."/>
            <person name="Lui A."/>
            <person name="MacDonald P.J.P."/>
            <person name="Mehta T."/>
            <person name="Montmayeur A."/>
            <person name="Murphy C."/>
            <person name="Neiman D."/>
            <person name="Pearson M."/>
            <person name="Priest M."/>
            <person name="Roberts A."/>
            <person name="Saif S."/>
            <person name="Shea T."/>
            <person name="Shenoy N."/>
            <person name="Sisk P."/>
            <person name="Stolte C."/>
            <person name="Sykes S."/>
            <person name="Yandava C."/>
            <person name="Wortman J."/>
            <person name="Nusbaum C."/>
            <person name="Birren B."/>
        </authorList>
    </citation>
    <scope>NUCLEOTIDE SEQUENCE</scope>
    <source>
        <strain evidence="6">ATCC 64411</strain>
    </source>
</reference>
<proteinExistence type="predicted"/>
<evidence type="ECO:0008006" key="9">
    <source>
        <dbReference type="Google" id="ProtNLM"/>
    </source>
</evidence>
<feature type="region of interest" description="Disordered" evidence="2">
    <location>
        <begin position="275"/>
        <end position="313"/>
    </location>
</feature>
<feature type="region of interest" description="Disordered" evidence="2">
    <location>
        <begin position="335"/>
        <end position="372"/>
    </location>
</feature>
<evidence type="ECO:0000256" key="1">
    <source>
        <dbReference type="SAM" id="Coils"/>
    </source>
</evidence>
<dbReference type="InterPro" id="IPR048380">
    <property type="entry name" value="Rad26-like_N"/>
</dbReference>
<evidence type="ECO:0000259" key="5">
    <source>
        <dbReference type="Pfam" id="PF21048"/>
    </source>
</evidence>
<feature type="compositionally biased region" description="Polar residues" evidence="2">
    <location>
        <begin position="92"/>
        <end position="103"/>
    </location>
</feature>
<dbReference type="Proteomes" id="UP000011715">
    <property type="component" value="Unassembled WGS sequence"/>
</dbReference>
<feature type="region of interest" description="Disordered" evidence="2">
    <location>
        <begin position="114"/>
        <end position="190"/>
    </location>
</feature>
<feature type="compositionally biased region" description="Basic and acidic residues" evidence="2">
    <location>
        <begin position="123"/>
        <end position="136"/>
    </location>
</feature>
<feature type="coiled-coil region" evidence="1">
    <location>
        <begin position="197"/>
        <end position="231"/>
    </location>
</feature>
<evidence type="ECO:0000313" key="8">
    <source>
        <dbReference type="Proteomes" id="UP000011715"/>
    </source>
</evidence>
<dbReference type="InterPro" id="IPR022093">
    <property type="entry name" value="Rad26-like_helical"/>
</dbReference>
<dbReference type="EMBL" id="ADBL01000293">
    <property type="status" value="NOT_ANNOTATED_CDS"/>
    <property type="molecule type" value="Genomic_DNA"/>
</dbReference>
<protein>
    <recommendedName>
        <fullName evidence="9">DNA repair protein Rad26</fullName>
    </recommendedName>
</protein>
<reference evidence="7" key="5">
    <citation type="submission" date="2015-06" db="UniProtKB">
        <authorList>
            <consortium name="EnsemblFungi"/>
        </authorList>
    </citation>
    <scope>IDENTIFICATION</scope>
    <source>
        <strain evidence="7">ATCC 64411</strain>
    </source>
</reference>
<accession>A0A0C4DN70</accession>
<feature type="domain" description="Rad26-like helical repeats" evidence="3">
    <location>
        <begin position="514"/>
        <end position="802"/>
    </location>
</feature>
<reference evidence="7" key="4">
    <citation type="journal article" date="2015" name="G3 (Bethesda)">
        <title>Genome sequences of three phytopathogenic species of the Magnaporthaceae family of fungi.</title>
        <authorList>
            <person name="Okagaki L.H."/>
            <person name="Nunes C.C."/>
            <person name="Sailsbery J."/>
            <person name="Clay B."/>
            <person name="Brown D."/>
            <person name="John T."/>
            <person name="Oh Y."/>
            <person name="Young N."/>
            <person name="Fitzgerald M."/>
            <person name="Haas B.J."/>
            <person name="Zeng Q."/>
            <person name="Young S."/>
            <person name="Adiconis X."/>
            <person name="Fan L."/>
            <person name="Levin J.Z."/>
            <person name="Mitchell T.K."/>
            <person name="Okubara P.A."/>
            <person name="Farman M.L."/>
            <person name="Kohn L.M."/>
            <person name="Birren B."/>
            <person name="Ma L.-J."/>
            <person name="Dean R.A."/>
        </authorList>
    </citation>
    <scope>NUCLEOTIDE SEQUENCE</scope>
    <source>
        <strain evidence="7">ATCC 64411 / 73-15</strain>
    </source>
</reference>
<dbReference type="InterPro" id="IPR048379">
    <property type="entry name" value="Rad26-like_C"/>
</dbReference>
<keyword evidence="8" id="KW-1185">Reference proteome</keyword>
<name>A0A0C4DN70_MAGP6</name>
<feature type="region of interest" description="Disordered" evidence="2">
    <location>
        <begin position="88"/>
        <end position="107"/>
    </location>
</feature>
<dbReference type="AlphaFoldDB" id="A0A0C4DN70"/>
<evidence type="ECO:0000313" key="6">
    <source>
        <dbReference type="EMBL" id="KLU82173.1"/>
    </source>
</evidence>
<keyword evidence="1" id="KW-0175">Coiled coil</keyword>
<feature type="region of interest" description="Disordered" evidence="2">
    <location>
        <begin position="718"/>
        <end position="766"/>
    </location>
</feature>
<dbReference type="STRING" id="644358.A0A0C4DN70"/>
<feature type="domain" description="Rad26-like N-terminal" evidence="5">
    <location>
        <begin position="408"/>
        <end position="457"/>
    </location>
</feature>
<evidence type="ECO:0000313" key="7">
    <source>
        <dbReference type="EnsemblFungi" id="MAPG_01249T0"/>
    </source>
</evidence>
<dbReference type="EnsemblFungi" id="MAPG_01249T0">
    <property type="protein sequence ID" value="MAPG_01249T0"/>
    <property type="gene ID" value="MAPG_01249"/>
</dbReference>
<sequence length="889" mass="95890">MDDFSDDGFDELNDTVLQELENNAIQFTQAQTFNQTQAPAQGAAHQSHLDAEDEDLDDTVVFDELAQQPAHPLPTQQQTRIIPTIGHHHRPQWNQQPTNQQRPSHAAALLSSRPRYPAPQLGKPHDTHAVDGRAEPFQRPPPPRAIPPVRPAGPSVAPTRFAPPPSTGRPLLGNFSTGIASQAAPPAPAGSQNDNIIAALQARLNSLQKELTTAKGEAALLRNKFQDAQEAHEADLLRIRKQNADQLARQERIAEQAIAAEKTVATELHFARQDLRDEKGVRTRKGKKEKDRDGGGATTPKKGTAANGGGAAGVSRSNWAIADGFDDIELMPSPSKAAARRAKDAASQPQILSVGERTPSKGKRKRPAVDSPLLELETDDVAMLDGSPSVKDESGVSNVHPGWLPFDFLTLVLDHGAVHGHPLTFDLFARYSFPSDQSQTFASLIFSKLPLLGNPQDPIRLLIDFCHLIIEIWSQCLHEKYYEPIYDLVALVSFTLQLRAVQVAPHIVSYLLPVAQTTVSLVAIPRFESVDGDLSNNPDPGVQRMLASVDTTQVLALMYLAALGCAGAPSDLVDGQEPTSPLLQYWTMLQPEFVLPLLSHKQKPDDFFGVLALLRTSALPSSLGPIVLDSDASKDVHVVASVLINRISYFLSDRPRWAPQRSRRLCEVKLAALQTLITFARTSFGLAKLIQSDHAIPRLVTALSGAMDMLYDMDIPTSASPLHDDGGPDLSMLPPPQAEPEDPNMTQEAPQPSASVPNKESPGTTAAINAAPVPVSIEDSHPPTALLHALISASVLLLHTLVTATPSDEPGNDAGVHGSSNVAAKLAASHGASQRYLLTLARINFAEEDLVLEAGIDSETAELANELLELAVTPDEGEGVRNVFGFEET</sequence>
<reference evidence="8" key="2">
    <citation type="submission" date="2010-05" db="EMBL/GenBank/DDBJ databases">
        <title>The genome sequence of Magnaporthe poae strain ATCC 64411.</title>
        <authorList>
            <person name="Ma L.-J."/>
            <person name="Dead R."/>
            <person name="Young S."/>
            <person name="Zeng Q."/>
            <person name="Koehrsen M."/>
            <person name="Alvarado L."/>
            <person name="Berlin A."/>
            <person name="Chapman S.B."/>
            <person name="Chen Z."/>
            <person name="Freedman E."/>
            <person name="Gellesch M."/>
            <person name="Goldberg J."/>
            <person name="Griggs A."/>
            <person name="Gujja S."/>
            <person name="Heilman E.R."/>
            <person name="Heiman D."/>
            <person name="Hepburn T."/>
            <person name="Howarth C."/>
            <person name="Jen D."/>
            <person name="Larson L."/>
            <person name="Mehta T."/>
            <person name="Neiman D."/>
            <person name="Pearson M."/>
            <person name="Roberts A."/>
            <person name="Saif S."/>
            <person name="Shea T."/>
            <person name="Shenoy N."/>
            <person name="Sisk P."/>
            <person name="Stolte C."/>
            <person name="Sykes S."/>
            <person name="Walk T."/>
            <person name="White J."/>
            <person name="Yandava C."/>
            <person name="Haas B."/>
            <person name="Nusbaum C."/>
            <person name="Birren B."/>
        </authorList>
    </citation>
    <scope>NUCLEOTIDE SEQUENCE [LARGE SCALE GENOMIC DNA]</scope>
    <source>
        <strain evidence="8">ATCC 64411 / 73-15</strain>
    </source>
</reference>
<reference evidence="6" key="1">
    <citation type="submission" date="2010-05" db="EMBL/GenBank/DDBJ databases">
        <title>The Genome Sequence of Magnaporthe poae strain ATCC 64411.</title>
        <authorList>
            <consortium name="The Broad Institute Genome Sequencing Platform"/>
            <consortium name="Broad Institute Genome Sequencing Center for Infectious Disease"/>
            <person name="Ma L.-J."/>
            <person name="Dead R."/>
            <person name="Young S."/>
            <person name="Zeng Q."/>
            <person name="Koehrsen M."/>
            <person name="Alvarado L."/>
            <person name="Berlin A."/>
            <person name="Chapman S.B."/>
            <person name="Chen Z."/>
            <person name="Freedman E."/>
            <person name="Gellesch M."/>
            <person name="Goldberg J."/>
            <person name="Griggs A."/>
            <person name="Gujja S."/>
            <person name="Heilman E.R."/>
            <person name="Heiman D."/>
            <person name="Hepburn T."/>
            <person name="Howarth C."/>
            <person name="Jen D."/>
            <person name="Larson L."/>
            <person name="Mehta T."/>
            <person name="Neiman D."/>
            <person name="Pearson M."/>
            <person name="Roberts A."/>
            <person name="Saif S."/>
            <person name="Shea T."/>
            <person name="Shenoy N."/>
            <person name="Sisk P."/>
            <person name="Stolte C."/>
            <person name="Sykes S."/>
            <person name="Walk T."/>
            <person name="White J."/>
            <person name="Yandava C."/>
            <person name="Haas B."/>
            <person name="Nusbaum C."/>
            <person name="Birren B."/>
        </authorList>
    </citation>
    <scope>NUCLEOTIDE SEQUENCE</scope>
    <source>
        <strain evidence="6">ATCC 64411</strain>
    </source>
</reference>
<feature type="compositionally biased region" description="Polar residues" evidence="2">
    <location>
        <begin position="744"/>
        <end position="766"/>
    </location>
</feature>
<feature type="domain" description="Rad26-like C-terminal" evidence="4">
    <location>
        <begin position="821"/>
        <end position="884"/>
    </location>
</feature>
<dbReference type="VEuPathDB" id="FungiDB:MAPG_01249"/>
<dbReference type="OMA" id="EMAHEML"/>
<gene>
    <name evidence="6" type="ORF">MAPG_01249</name>
</gene>
<dbReference type="Pfam" id="PF12331">
    <property type="entry name" value="Rad26-like_helical_rpts"/>
    <property type="match status" value="1"/>
</dbReference>
<dbReference type="OrthoDB" id="5245063at2759"/>
<dbReference type="EMBL" id="GL876966">
    <property type="protein sequence ID" value="KLU82173.1"/>
    <property type="molecule type" value="Genomic_DNA"/>
</dbReference>
<dbReference type="Pfam" id="PF21046">
    <property type="entry name" value="Rad26-like_C"/>
    <property type="match status" value="1"/>
</dbReference>
<organism evidence="7 8">
    <name type="scientific">Magnaporthiopsis poae (strain ATCC 64411 / 73-15)</name>
    <name type="common">Kentucky bluegrass fungus</name>
    <name type="synonym">Magnaporthe poae</name>
    <dbReference type="NCBI Taxonomy" id="644358"/>
    <lineage>
        <taxon>Eukaryota</taxon>
        <taxon>Fungi</taxon>
        <taxon>Dikarya</taxon>
        <taxon>Ascomycota</taxon>
        <taxon>Pezizomycotina</taxon>
        <taxon>Sordariomycetes</taxon>
        <taxon>Sordariomycetidae</taxon>
        <taxon>Magnaporthales</taxon>
        <taxon>Magnaporthaceae</taxon>
        <taxon>Magnaporthiopsis</taxon>
    </lineage>
</organism>
<evidence type="ECO:0000259" key="3">
    <source>
        <dbReference type="Pfam" id="PF12331"/>
    </source>
</evidence>
<evidence type="ECO:0000256" key="2">
    <source>
        <dbReference type="SAM" id="MobiDB-lite"/>
    </source>
</evidence>